<keyword evidence="3" id="KW-1185">Reference proteome</keyword>
<feature type="signal peptide" evidence="1">
    <location>
        <begin position="1"/>
        <end position="17"/>
    </location>
</feature>
<evidence type="ECO:0000313" key="2">
    <source>
        <dbReference type="EMBL" id="KAF6036261.1"/>
    </source>
</evidence>
<evidence type="ECO:0000256" key="1">
    <source>
        <dbReference type="SAM" id="SignalP"/>
    </source>
</evidence>
<comment type="caution">
    <text evidence="2">The sequence shown here is derived from an EMBL/GenBank/DDBJ whole genome shotgun (WGS) entry which is preliminary data.</text>
</comment>
<name>A0A7J7KEI8_BUGNE</name>
<feature type="chain" id="PRO_5029665230" evidence="1">
    <location>
        <begin position="18"/>
        <end position="103"/>
    </location>
</feature>
<dbReference type="AlphaFoldDB" id="A0A7J7KEI8"/>
<reference evidence="2" key="1">
    <citation type="submission" date="2020-06" db="EMBL/GenBank/DDBJ databases">
        <title>Draft genome of Bugula neritina, a colonial animal packing powerful symbionts and potential medicines.</title>
        <authorList>
            <person name="Rayko M."/>
        </authorList>
    </citation>
    <scope>NUCLEOTIDE SEQUENCE [LARGE SCALE GENOMIC DNA]</scope>
    <source>
        <strain evidence="2">Kwan_BN1</strain>
    </source>
</reference>
<dbReference type="Proteomes" id="UP000593567">
    <property type="component" value="Unassembled WGS sequence"/>
</dbReference>
<keyword evidence="1" id="KW-0732">Signal</keyword>
<gene>
    <name evidence="2" type="ORF">EB796_005435</name>
</gene>
<organism evidence="2 3">
    <name type="scientific">Bugula neritina</name>
    <name type="common">Brown bryozoan</name>
    <name type="synonym">Sertularia neritina</name>
    <dbReference type="NCBI Taxonomy" id="10212"/>
    <lineage>
        <taxon>Eukaryota</taxon>
        <taxon>Metazoa</taxon>
        <taxon>Spiralia</taxon>
        <taxon>Lophotrochozoa</taxon>
        <taxon>Bryozoa</taxon>
        <taxon>Gymnolaemata</taxon>
        <taxon>Cheilostomatida</taxon>
        <taxon>Flustrina</taxon>
        <taxon>Buguloidea</taxon>
        <taxon>Bugulidae</taxon>
        <taxon>Bugula</taxon>
    </lineage>
</organism>
<protein>
    <submittedName>
        <fullName evidence="2">Uncharacterized protein</fullName>
    </submittedName>
</protein>
<evidence type="ECO:0000313" key="3">
    <source>
        <dbReference type="Proteomes" id="UP000593567"/>
    </source>
</evidence>
<dbReference type="EMBL" id="VXIV02000758">
    <property type="protein sequence ID" value="KAF6036261.1"/>
    <property type="molecule type" value="Genomic_DNA"/>
</dbReference>
<sequence length="103" mass="11809">MEYIMWIKIIFISGLLASHCLFVEPAPTLRAANLRKSMDMAEKTSSRKLSRAKRFSFNLSTRIDICPFVFECVVDETCTTDPRYGPGYTCVYFDCAGFKCVQR</sequence>
<accession>A0A7J7KEI8</accession>
<proteinExistence type="predicted"/>